<accession>A0ABW0EYY2</accession>
<feature type="transmembrane region" description="Helical" evidence="1">
    <location>
        <begin position="18"/>
        <end position="38"/>
    </location>
</feature>
<keyword evidence="1" id="KW-0472">Membrane</keyword>
<dbReference type="RefSeq" id="WP_260347600.1">
    <property type="nucleotide sequence ID" value="NZ_JAOAOS010000001.1"/>
</dbReference>
<sequence>MHHPPHRFGPDRIVRHPVLLEVGMVGALLLINVLLGIVQEGRADRGQ</sequence>
<keyword evidence="1" id="KW-0812">Transmembrane</keyword>
<proteinExistence type="predicted"/>
<protein>
    <submittedName>
        <fullName evidence="2">Uncharacterized protein</fullName>
    </submittedName>
</protein>
<dbReference type="Proteomes" id="UP001595976">
    <property type="component" value="Unassembled WGS sequence"/>
</dbReference>
<organism evidence="2 3">
    <name type="scientific">Bosea minatitlanensis</name>
    <dbReference type="NCBI Taxonomy" id="128782"/>
    <lineage>
        <taxon>Bacteria</taxon>
        <taxon>Pseudomonadati</taxon>
        <taxon>Pseudomonadota</taxon>
        <taxon>Alphaproteobacteria</taxon>
        <taxon>Hyphomicrobiales</taxon>
        <taxon>Boseaceae</taxon>
        <taxon>Bosea</taxon>
    </lineage>
</organism>
<comment type="caution">
    <text evidence="2">The sequence shown here is derived from an EMBL/GenBank/DDBJ whole genome shotgun (WGS) entry which is preliminary data.</text>
</comment>
<reference evidence="3" key="1">
    <citation type="journal article" date="2019" name="Int. J. Syst. Evol. Microbiol.">
        <title>The Global Catalogue of Microorganisms (GCM) 10K type strain sequencing project: providing services to taxonomists for standard genome sequencing and annotation.</title>
        <authorList>
            <consortium name="The Broad Institute Genomics Platform"/>
            <consortium name="The Broad Institute Genome Sequencing Center for Infectious Disease"/>
            <person name="Wu L."/>
            <person name="Ma J."/>
        </authorList>
    </citation>
    <scope>NUCLEOTIDE SEQUENCE [LARGE SCALE GENOMIC DNA]</scope>
    <source>
        <strain evidence="3">CGMCC 1.15643</strain>
    </source>
</reference>
<keyword evidence="3" id="KW-1185">Reference proteome</keyword>
<name>A0ABW0EYY2_9HYPH</name>
<dbReference type="EMBL" id="JBHSLI010000001">
    <property type="protein sequence ID" value="MFC5292367.1"/>
    <property type="molecule type" value="Genomic_DNA"/>
</dbReference>
<gene>
    <name evidence="2" type="ORF">ACFPK2_05100</name>
</gene>
<evidence type="ECO:0000256" key="1">
    <source>
        <dbReference type="SAM" id="Phobius"/>
    </source>
</evidence>
<keyword evidence="1" id="KW-1133">Transmembrane helix</keyword>
<evidence type="ECO:0000313" key="3">
    <source>
        <dbReference type="Proteomes" id="UP001595976"/>
    </source>
</evidence>
<evidence type="ECO:0000313" key="2">
    <source>
        <dbReference type="EMBL" id="MFC5292367.1"/>
    </source>
</evidence>